<evidence type="ECO:0000256" key="5">
    <source>
        <dbReference type="ARBA" id="ARBA00023128"/>
    </source>
</evidence>
<evidence type="ECO:0000256" key="8">
    <source>
        <dbReference type="SAM" id="MobiDB-lite"/>
    </source>
</evidence>
<evidence type="ECO:0000256" key="4">
    <source>
        <dbReference type="ARBA" id="ARBA00022946"/>
    </source>
</evidence>
<dbReference type="AlphaFoldDB" id="A0AAV9P3V7"/>
<keyword evidence="5" id="KW-0496">Mitochondrion</keyword>
<keyword evidence="4" id="KW-0809">Transit peptide</keyword>
<dbReference type="RefSeq" id="XP_064657195.1">
    <property type="nucleotide sequence ID" value="XM_064804425.1"/>
</dbReference>
<dbReference type="PANTHER" id="PTHR47447:SF17">
    <property type="entry name" value="OS12G0638900 PROTEIN"/>
    <property type="match status" value="1"/>
</dbReference>
<evidence type="ECO:0008006" key="11">
    <source>
        <dbReference type="Google" id="ProtNLM"/>
    </source>
</evidence>
<dbReference type="PANTHER" id="PTHR47447">
    <property type="entry name" value="OS03G0856100 PROTEIN"/>
    <property type="match status" value="1"/>
</dbReference>
<protein>
    <recommendedName>
        <fullName evidence="11">Pentatricopeptide repeat-containing protein</fullName>
    </recommendedName>
</protein>
<proteinExistence type="inferred from homology"/>
<evidence type="ECO:0000256" key="6">
    <source>
        <dbReference type="ARBA" id="ARBA00044493"/>
    </source>
</evidence>
<comment type="subunit">
    <text evidence="7">Binds to mitochondrial small subunit 15S rRNA.</text>
</comment>
<feature type="region of interest" description="Disordered" evidence="8">
    <location>
        <begin position="786"/>
        <end position="808"/>
    </location>
</feature>
<evidence type="ECO:0000256" key="2">
    <source>
        <dbReference type="ARBA" id="ARBA00006192"/>
    </source>
</evidence>
<comment type="subcellular location">
    <subcellularLocation>
        <location evidence="1">Mitochondrion</location>
    </subcellularLocation>
</comment>
<evidence type="ECO:0000313" key="9">
    <source>
        <dbReference type="EMBL" id="KAK5167489.1"/>
    </source>
</evidence>
<comment type="caution">
    <text evidence="9">The sequence shown here is derived from an EMBL/GenBank/DDBJ whole genome shotgun (WGS) entry which is preliminary data.</text>
</comment>
<feature type="compositionally biased region" description="Basic and acidic residues" evidence="8">
    <location>
        <begin position="133"/>
        <end position="156"/>
    </location>
</feature>
<dbReference type="InterPro" id="IPR011990">
    <property type="entry name" value="TPR-like_helical_dom_sf"/>
</dbReference>
<dbReference type="GO" id="GO:0005739">
    <property type="term" value="C:mitochondrion"/>
    <property type="evidence" value="ECO:0007669"/>
    <property type="project" value="UniProtKB-SubCell"/>
</dbReference>
<name>A0AAV9P3V7_9PEZI</name>
<feature type="region of interest" description="Disordered" evidence="8">
    <location>
        <begin position="112"/>
        <end position="171"/>
    </location>
</feature>
<gene>
    <name evidence="9" type="ORF">LTR77_007188</name>
</gene>
<keyword evidence="10" id="KW-1185">Reference proteome</keyword>
<organism evidence="9 10">
    <name type="scientific">Saxophila tyrrhenica</name>
    <dbReference type="NCBI Taxonomy" id="1690608"/>
    <lineage>
        <taxon>Eukaryota</taxon>
        <taxon>Fungi</taxon>
        <taxon>Dikarya</taxon>
        <taxon>Ascomycota</taxon>
        <taxon>Pezizomycotina</taxon>
        <taxon>Dothideomycetes</taxon>
        <taxon>Dothideomycetidae</taxon>
        <taxon>Mycosphaerellales</taxon>
        <taxon>Extremaceae</taxon>
        <taxon>Saxophila</taxon>
    </lineage>
</organism>
<dbReference type="Gene3D" id="1.25.40.10">
    <property type="entry name" value="Tetratricopeptide repeat domain"/>
    <property type="match status" value="1"/>
</dbReference>
<dbReference type="InterPro" id="IPR002885">
    <property type="entry name" value="PPR_rpt"/>
</dbReference>
<evidence type="ECO:0000313" key="10">
    <source>
        <dbReference type="Proteomes" id="UP001337655"/>
    </source>
</evidence>
<accession>A0AAV9P3V7</accession>
<dbReference type="InterPro" id="IPR024319">
    <property type="entry name" value="ATPase_expression_mit"/>
</dbReference>
<evidence type="ECO:0000256" key="1">
    <source>
        <dbReference type="ARBA" id="ARBA00004173"/>
    </source>
</evidence>
<comment type="similarity">
    <text evidence="2">Belongs to the CCM1 family.</text>
</comment>
<dbReference type="EMBL" id="JAVRRT010000011">
    <property type="protein sequence ID" value="KAK5167489.1"/>
    <property type="molecule type" value="Genomic_DNA"/>
</dbReference>
<sequence>METYMQSPLQFAVTSKLHEDDFVERKPDQVERLIHRVGADFLLFSHRSLTESKSTTGLHRSKHYGVMTSLLLRFGTQLEARLGSQTLWNSGKRKRGDRVCADCRRRGAMKQRRAYSDDSVSVGAAGYNPFEPRNTEDANHSERRSFQRVSRPEMGRPRRSGWGLTADEAPSQHEDAAKELTSEVIEQQQTDIWEQFEQAGDETSADIETWEDAARVMPRSDYRSQHEVELDFDYRENLPPALRERNSDMVARCLVVAERNNDLDFIRSLSASTFSQCIELLQPCHMTEQLASAHLEISGAMANMMGISSMRRVAWEHSRMLEVLLAVRRSADLKLSADDYRMLLQAAKDLGHRNMAVRLWTRMREQGVAPDIACYNHYMGATVLNGMFNPAVRHSMRVTAFHMLARRTANLGKSFANYRLGPGGLKKEILRAFGEMLQGGIIADEESFRLVIMAAAREGDTDMVKSVLKKVWNVDVDALFIGRDGGAAPEPKKLEPSSPLYPSPKLLFAIAHAFGINNNVPAALRTVDFVARHFNVPIDLQTWAQLFEWTFVLAMPRTGAQARRDNEQNTAERAGKLPLQSVLSLWDTMTSAPYNVKPTMGMYNYLIRNLERRDMLDELVNKMHNGRQLYREHRREERKAWRSLKQAVMPLLNPRLGEQRPAPPMSVLQSLRRNWEHQALVRLRNIFWLKRWLRLFLWQSSRRVRIDDSGDWILRHLPSILWHWRGYAQNVVSYETSDGFVEIRFRTEAEIERGREATKEKRARQAKVLDLVPLDHGEWWVRKRNTRDREEEVRREPREGEFEAWDRP</sequence>
<dbReference type="Pfam" id="PF12921">
    <property type="entry name" value="ATP13"/>
    <property type="match status" value="1"/>
</dbReference>
<comment type="function">
    <text evidence="6">Regulates mitochondrial small subunit maturation by controlling 15S rRNA 5'-end processing. Localizes to the 5' precursor of the 15S rRNA in a position that is subsequently occupied by mS47 in the mature yeast mtSSU. Uses structure and sequence-specific RNA recognition, binding to a single-stranded region of the precursor and specifically recognizing bases -6 to -1. The exchange of Ccm1 for mS47 is coupled to the irreversible removal of precursor rRNA that is accompanied by conformational changes of the mitoribosomal proteins uS5m and mS26. These conformational changes signal completion of 5'-end rRNA processing through protection of the mature 5'-end of the 15S rRNA and stabilization of mS47. The removal of the 5' precursor together with the dissociation of Ccm1 may be catalyzed by the 5'-3' exoribonuclease Pet127. Involved in the specific removal of group I introns in mitochondrial encoded transcripts.</text>
</comment>
<dbReference type="Pfam" id="PF13812">
    <property type="entry name" value="PPR_3"/>
    <property type="match status" value="1"/>
</dbReference>
<keyword evidence="3" id="KW-0677">Repeat</keyword>
<evidence type="ECO:0000256" key="3">
    <source>
        <dbReference type="ARBA" id="ARBA00022737"/>
    </source>
</evidence>
<reference evidence="9 10" key="1">
    <citation type="submission" date="2023-08" db="EMBL/GenBank/DDBJ databases">
        <title>Black Yeasts Isolated from many extreme environments.</title>
        <authorList>
            <person name="Coleine C."/>
            <person name="Stajich J.E."/>
            <person name="Selbmann L."/>
        </authorList>
    </citation>
    <scope>NUCLEOTIDE SEQUENCE [LARGE SCALE GENOMIC DNA]</scope>
    <source>
        <strain evidence="9 10">CCFEE 5935</strain>
    </source>
</reference>
<dbReference type="GeneID" id="89928524"/>
<dbReference type="Proteomes" id="UP001337655">
    <property type="component" value="Unassembled WGS sequence"/>
</dbReference>
<evidence type="ECO:0000256" key="7">
    <source>
        <dbReference type="ARBA" id="ARBA00044511"/>
    </source>
</evidence>